<dbReference type="InterPro" id="IPR015943">
    <property type="entry name" value="WD40/YVTN_repeat-like_dom_sf"/>
</dbReference>
<dbReference type="EMBL" id="MN990731">
    <property type="protein sequence ID" value="QIM10572.1"/>
    <property type="molecule type" value="Genomic_DNA"/>
</dbReference>
<protein>
    <submittedName>
        <fullName evidence="2">Outer membrane protein assembly factor BamB</fullName>
    </submittedName>
</protein>
<dbReference type="Pfam" id="PF13360">
    <property type="entry name" value="PQQ_2"/>
    <property type="match status" value="1"/>
</dbReference>
<dbReference type="PANTHER" id="PTHR34512:SF30">
    <property type="entry name" value="OUTER MEMBRANE PROTEIN ASSEMBLY FACTOR BAMB"/>
    <property type="match status" value="1"/>
</dbReference>
<evidence type="ECO:0000259" key="1">
    <source>
        <dbReference type="Pfam" id="PF13360"/>
    </source>
</evidence>
<sequence length="438" mass="47042">MVLGKKTAVAAAVIFVLAGCGKEKLVIDGQRVPVLDAPEVIAADYMKGDIKISLPEPTITSHWSQAGGNPQHNAGHIASNDELKKLWSKSFGTGNSKRDYLIAQPVIAENKIFAIDANAIVSAYDKKDGKQLWRLRLKPQLKEDKGVALKGAGLAYAHGKIYAATGFGGVFAIDAENGKIIWKNYEKTPIRIAPTTGGNKVFVQTIENVLVALNQTDGSEIWRYAAQNEDTVLVGGAAPAYDASMDILIAGFSNGEIRAIKASTGSPLWGDYLVSSYHNNMLSEINAIRANPVIGNSMVFAAGNNILTAIDMRTGQRLWEREFGSNNQPWLAGKILYVLSEISHLLAIDTESGKIIWDTKVPAGEKVADAVGVTFAGPVLVNNRLLINTSNGYTFYISPYTGEIMGFLKLDDGSAVSPVAADGQIVITTTDAELLVYE</sequence>
<dbReference type="SUPFAM" id="SSF50998">
    <property type="entry name" value="Quinoprotein alcohol dehydrogenase-like"/>
    <property type="match status" value="1"/>
</dbReference>
<reference evidence="2" key="1">
    <citation type="journal article" date="2020" name="J. ISSAAS">
        <title>Lactobacilli and other gastrointestinal microbiota of Peromyscus leucopus, reservoir host for agents of Lyme disease and other zoonoses in North America.</title>
        <authorList>
            <person name="Milovic A."/>
            <person name="Bassam K."/>
            <person name="Shao H."/>
            <person name="Chatzistamou I."/>
            <person name="Tufts D.M."/>
            <person name="Diuk-Wasser M."/>
            <person name="Barbour A.G."/>
        </authorList>
    </citation>
    <scope>NUCLEOTIDE SEQUENCE</scope>
    <source>
        <strain evidence="2">LL90</strain>
    </source>
</reference>
<accession>A0A6G8F308</accession>
<dbReference type="AlphaFoldDB" id="A0A6G8F308"/>
<dbReference type="Gene3D" id="2.130.10.10">
    <property type="entry name" value="YVTN repeat-like/Quinoprotein amine dehydrogenase"/>
    <property type="match status" value="1"/>
</dbReference>
<dbReference type="PROSITE" id="PS51257">
    <property type="entry name" value="PROKAR_LIPOPROTEIN"/>
    <property type="match status" value="1"/>
</dbReference>
<dbReference type="SMART" id="SM00564">
    <property type="entry name" value="PQQ"/>
    <property type="match status" value="6"/>
</dbReference>
<gene>
    <name evidence="2" type="primary">bamB</name>
    <name evidence="2" type="ORF">PlAlph_4640</name>
</gene>
<organism evidence="2">
    <name type="scientific">uncultured Alphaproteobacteria bacterium</name>
    <dbReference type="NCBI Taxonomy" id="91750"/>
    <lineage>
        <taxon>Bacteria</taxon>
        <taxon>Pseudomonadati</taxon>
        <taxon>Pseudomonadota</taxon>
        <taxon>Alphaproteobacteria</taxon>
        <taxon>environmental samples</taxon>
    </lineage>
</organism>
<dbReference type="PANTHER" id="PTHR34512">
    <property type="entry name" value="CELL SURFACE PROTEIN"/>
    <property type="match status" value="1"/>
</dbReference>
<name>A0A6G8F308_9PROT</name>
<dbReference type="InterPro" id="IPR018391">
    <property type="entry name" value="PQQ_b-propeller_rpt"/>
</dbReference>
<dbReference type="InterPro" id="IPR002372">
    <property type="entry name" value="PQQ_rpt_dom"/>
</dbReference>
<dbReference type="InterPro" id="IPR011047">
    <property type="entry name" value="Quinoprotein_ADH-like_sf"/>
</dbReference>
<evidence type="ECO:0000313" key="2">
    <source>
        <dbReference type="EMBL" id="QIM10572.1"/>
    </source>
</evidence>
<feature type="domain" description="Pyrrolo-quinoline quinone repeat" evidence="1">
    <location>
        <begin position="118"/>
        <end position="358"/>
    </location>
</feature>
<proteinExistence type="predicted"/>